<comment type="caution">
    <text evidence="1">The sequence shown here is derived from an EMBL/GenBank/DDBJ whole genome shotgun (WGS) entry which is preliminary data.</text>
</comment>
<organism evidence="1 2">
    <name type="scientific">Botrytis galanthina</name>
    <dbReference type="NCBI Taxonomy" id="278940"/>
    <lineage>
        <taxon>Eukaryota</taxon>
        <taxon>Fungi</taxon>
        <taxon>Dikarya</taxon>
        <taxon>Ascomycota</taxon>
        <taxon>Pezizomycotina</taxon>
        <taxon>Leotiomycetes</taxon>
        <taxon>Helotiales</taxon>
        <taxon>Sclerotiniaceae</taxon>
        <taxon>Botrytis</taxon>
    </lineage>
</organism>
<evidence type="ECO:0000313" key="1">
    <source>
        <dbReference type="EMBL" id="THV48486.1"/>
    </source>
</evidence>
<keyword evidence="2" id="KW-1185">Reference proteome</keyword>
<dbReference type="OrthoDB" id="4777915at2759"/>
<gene>
    <name evidence="1" type="ORF">BGAL_0245g00090</name>
</gene>
<reference evidence="1 2" key="1">
    <citation type="submission" date="2017-12" db="EMBL/GenBank/DDBJ databases">
        <title>Comparative genomics of Botrytis spp.</title>
        <authorList>
            <person name="Valero-Jimenez C.A."/>
            <person name="Tapia P."/>
            <person name="Veloso J."/>
            <person name="Silva-Moreno E."/>
            <person name="Staats M."/>
            <person name="Valdes J.H."/>
            <person name="Van Kan J.A.L."/>
        </authorList>
    </citation>
    <scope>NUCLEOTIDE SEQUENCE [LARGE SCALE GENOMIC DNA]</scope>
    <source>
        <strain evidence="1 2">MUCL435</strain>
    </source>
</reference>
<evidence type="ECO:0000313" key="2">
    <source>
        <dbReference type="Proteomes" id="UP000308671"/>
    </source>
</evidence>
<protein>
    <submittedName>
        <fullName evidence="1">Uncharacterized protein</fullName>
    </submittedName>
</protein>
<dbReference type="EMBL" id="PQXL01000245">
    <property type="protein sequence ID" value="THV48486.1"/>
    <property type="molecule type" value="Genomic_DNA"/>
</dbReference>
<dbReference type="Proteomes" id="UP000308671">
    <property type="component" value="Unassembled WGS sequence"/>
</dbReference>
<dbReference type="AlphaFoldDB" id="A0A4V4HU89"/>
<accession>A0A4V4HU89</accession>
<sequence>MVLPTERDRELWRKAIQTPDQITDEERRIILGLVDPTTQLSNCLEITGMSPDEFEKKVLQTPESLTMDECRLIQYGYHIWDNSEALAASKMTWPLEDQLANIDAEVAILTPHEDAVLTAACLRASSLGKLGNEAMKASIQKAADDGGKPCAWVERLIDRSVPLTAIDLQPSWGFVIFKDARTNCSKEDWEKFRKSFENALRIGISSLVGGEQINQTSKLVWQDEFVDENDSESIYRAFRDVFKARTESHQQILQNTFLLVTPEVIASFKSSSTTPWIWAYDTTFDLKFSSEKDKSTLFDGRLRVAAAAAFTWFYAARKEEIYCMKRFWEYAQEKPDQIWDVATEMGRYHGPLVLLKKGTHWPFDTYEFRS</sequence>
<proteinExistence type="predicted"/>
<name>A0A4V4HU89_9HELO</name>